<sequence>MDALTDQAMVVLQDRPLVALHPWLAGLLDDCTASGRTLHLVTPIGTRLSLPLRSVAAGRTAQWVVRDGDGFYAGLTGRPLRWDGATFVPVPDARDYAPGFKTRPTAPIGAQLALVYRARHRRGGGTLGGAAGHLLRLLTGRPPAAWGPAEPLAHPWDPDRFTEHARGRASARLLVIGDGPRTAQAVCEFTAAGKGATTETTTVTVGHAPGAPPPLGRLPSLIAELAAEQPVASLLAQLVPGRADLTTEPRWTGEPAVVSLAVAGAVAGPPGIPGRQIGPPDAPVTLFPLGDGRSPDGWRRHREVMRHLQSALRPS</sequence>
<dbReference type="Pfam" id="PF19674">
    <property type="entry name" value="DUF6177"/>
    <property type="match status" value="1"/>
</dbReference>
<proteinExistence type="predicted"/>
<dbReference type="Proteomes" id="UP001500266">
    <property type="component" value="Unassembled WGS sequence"/>
</dbReference>
<organism evidence="1 2">
    <name type="scientific">Actinomadura keratinilytica</name>
    <dbReference type="NCBI Taxonomy" id="547461"/>
    <lineage>
        <taxon>Bacteria</taxon>
        <taxon>Bacillati</taxon>
        <taxon>Actinomycetota</taxon>
        <taxon>Actinomycetes</taxon>
        <taxon>Streptosporangiales</taxon>
        <taxon>Thermomonosporaceae</taxon>
        <taxon>Actinomadura</taxon>
    </lineage>
</organism>
<evidence type="ECO:0000313" key="1">
    <source>
        <dbReference type="EMBL" id="GAA4130083.1"/>
    </source>
</evidence>
<evidence type="ECO:0000313" key="2">
    <source>
        <dbReference type="Proteomes" id="UP001500266"/>
    </source>
</evidence>
<accession>A0ABP7Y378</accession>
<dbReference type="EMBL" id="BAABDO010000006">
    <property type="protein sequence ID" value="GAA4130083.1"/>
    <property type="molecule type" value="Genomic_DNA"/>
</dbReference>
<reference evidence="2" key="1">
    <citation type="journal article" date="2019" name="Int. J. Syst. Evol. Microbiol.">
        <title>The Global Catalogue of Microorganisms (GCM) 10K type strain sequencing project: providing services to taxonomists for standard genome sequencing and annotation.</title>
        <authorList>
            <consortium name="The Broad Institute Genomics Platform"/>
            <consortium name="The Broad Institute Genome Sequencing Center for Infectious Disease"/>
            <person name="Wu L."/>
            <person name="Ma J."/>
        </authorList>
    </citation>
    <scope>NUCLEOTIDE SEQUENCE [LARGE SCALE GENOMIC DNA]</scope>
    <source>
        <strain evidence="2">JCM 17316</strain>
    </source>
</reference>
<protein>
    <submittedName>
        <fullName evidence="1">Uncharacterized protein</fullName>
    </submittedName>
</protein>
<keyword evidence="2" id="KW-1185">Reference proteome</keyword>
<gene>
    <name evidence="1" type="ORF">GCM10022416_07190</name>
</gene>
<dbReference type="InterPro" id="IPR046175">
    <property type="entry name" value="DUF6177"/>
</dbReference>
<name>A0ABP7Y378_9ACTN</name>
<comment type="caution">
    <text evidence="1">The sequence shown here is derived from an EMBL/GenBank/DDBJ whole genome shotgun (WGS) entry which is preliminary data.</text>
</comment>